<dbReference type="GO" id="GO:0004519">
    <property type="term" value="F:endonuclease activity"/>
    <property type="evidence" value="ECO:0007669"/>
    <property type="project" value="UniProtKB-KW"/>
</dbReference>
<name>A0A7S6VSW7_9GAMM</name>
<keyword evidence="2" id="KW-0378">Hydrolase</keyword>
<keyword evidence="2" id="KW-0540">Nuclease</keyword>
<geneLocation type="plasmid" evidence="2 3">
    <name>pC15-2</name>
</geneLocation>
<dbReference type="InterPro" id="IPR036691">
    <property type="entry name" value="Endo/exonu/phosph_ase_sf"/>
</dbReference>
<evidence type="ECO:0000313" key="2">
    <source>
        <dbReference type="EMBL" id="QOW44333.1"/>
    </source>
</evidence>
<accession>A0A7S6VSW7</accession>
<dbReference type="Proteomes" id="UP000593812">
    <property type="component" value="Plasmid pC15-2"/>
</dbReference>
<keyword evidence="2" id="KW-0255">Endonuclease</keyword>
<reference evidence="2 3" key="1">
    <citation type="submission" date="2020-02" db="EMBL/GenBank/DDBJ databases">
        <title>Tigecycline-resistant Acinetobacter species from pigs and migratory birds.</title>
        <authorList>
            <person name="Chen C."/>
            <person name="Sun J."/>
            <person name="Liao X.-P."/>
            <person name="Liu Y.-H."/>
        </authorList>
    </citation>
    <scope>NUCLEOTIDE SEQUENCE [LARGE SCALE GENOMIC DNA]</scope>
    <source>
        <strain evidence="2 3">C15_T</strain>
        <plasmid evidence="2 3">pC15-2</plasmid>
    </source>
</reference>
<dbReference type="SUPFAM" id="SSF56219">
    <property type="entry name" value="DNase I-like"/>
    <property type="match status" value="1"/>
</dbReference>
<protein>
    <submittedName>
        <fullName evidence="2">Endonuclease/exonuclease/phosphatase family protein</fullName>
    </submittedName>
</protein>
<organism evidence="2 3">
    <name type="scientific">Acinetobacter indicus</name>
    <dbReference type="NCBI Taxonomy" id="756892"/>
    <lineage>
        <taxon>Bacteria</taxon>
        <taxon>Pseudomonadati</taxon>
        <taxon>Pseudomonadota</taxon>
        <taxon>Gammaproteobacteria</taxon>
        <taxon>Moraxellales</taxon>
        <taxon>Moraxellaceae</taxon>
        <taxon>Acinetobacter</taxon>
    </lineage>
</organism>
<sequence length="303" mass="35714">MPTTDLNIIIWNAKISSSRSAVDQRSWRISKRFIARLLTQNIDFIGLIEIDDTSVNYLNSIFERFKIPYRVANGTQQRGNTRFDTCIIYRSDKFLLIQTEKHHDCENTDSSYKGEFSKSGQKYDFIDVYNQELLSFVLVHWPSILTPEIQKVREKVAQNLRFHLNNWLVVNNNIIIAGDFNTEPYCTSLTEDLCSFREPKSPSRSKNGFELLYNPSWNFLNVPPPLSHSVPYLTLGTYFYKQKNYQHWFNFDQVMFAKNLIEGDSGWKYSENSLKILNIFDITNKTERWSDHLPIQFNLTWRS</sequence>
<dbReference type="AlphaFoldDB" id="A0A7S6VSW7"/>
<dbReference type="Pfam" id="PF19580">
    <property type="entry name" value="Exo_endo_phos_3"/>
    <property type="match status" value="1"/>
</dbReference>
<proteinExistence type="predicted"/>
<dbReference type="RefSeq" id="WP_180192453.1">
    <property type="nucleotide sequence ID" value="NZ_CP048656.1"/>
</dbReference>
<dbReference type="InterPro" id="IPR005135">
    <property type="entry name" value="Endo/exonuclease/phosphatase"/>
</dbReference>
<gene>
    <name evidence="2" type="ORF">G0027_16065</name>
</gene>
<dbReference type="EMBL" id="CP048656">
    <property type="protein sequence ID" value="QOW44333.1"/>
    <property type="molecule type" value="Genomic_DNA"/>
</dbReference>
<keyword evidence="2" id="KW-0269">Exonuclease</keyword>
<dbReference type="Gene3D" id="3.60.10.10">
    <property type="entry name" value="Endonuclease/exonuclease/phosphatase"/>
    <property type="match status" value="1"/>
</dbReference>
<dbReference type="GO" id="GO:0004527">
    <property type="term" value="F:exonuclease activity"/>
    <property type="evidence" value="ECO:0007669"/>
    <property type="project" value="UniProtKB-KW"/>
</dbReference>
<feature type="domain" description="Endonuclease/exonuclease/phosphatase" evidence="1">
    <location>
        <begin position="42"/>
        <end position="278"/>
    </location>
</feature>
<evidence type="ECO:0000259" key="1">
    <source>
        <dbReference type="Pfam" id="PF19580"/>
    </source>
</evidence>
<evidence type="ECO:0000313" key="3">
    <source>
        <dbReference type="Proteomes" id="UP000593812"/>
    </source>
</evidence>
<keyword evidence="2" id="KW-0614">Plasmid</keyword>